<name>A0A2M4D669_ANODA</name>
<feature type="transmembrane region" description="Helical" evidence="1">
    <location>
        <begin position="6"/>
        <end position="22"/>
    </location>
</feature>
<keyword evidence="1" id="KW-0472">Membrane</keyword>
<keyword evidence="1" id="KW-1133">Transmembrane helix</keyword>
<dbReference type="EMBL" id="GGFL01008877">
    <property type="protein sequence ID" value="MBW73055.1"/>
    <property type="molecule type" value="Transcribed_RNA"/>
</dbReference>
<evidence type="ECO:0000313" key="2">
    <source>
        <dbReference type="EMBL" id="MBW73055.1"/>
    </source>
</evidence>
<keyword evidence="1" id="KW-0812">Transmembrane</keyword>
<accession>A0A2M4D669</accession>
<reference evidence="2" key="1">
    <citation type="submission" date="2018-01" db="EMBL/GenBank/DDBJ databases">
        <title>An insight into the sialome of Amazonian anophelines.</title>
        <authorList>
            <person name="Ribeiro J.M."/>
            <person name="Scarpassa V."/>
            <person name="Calvo E."/>
        </authorList>
    </citation>
    <scope>NUCLEOTIDE SEQUENCE</scope>
</reference>
<dbReference type="AlphaFoldDB" id="A0A2M4D669"/>
<protein>
    <submittedName>
        <fullName evidence="2">Putative secreted protein</fullName>
    </submittedName>
</protein>
<proteinExistence type="predicted"/>
<evidence type="ECO:0000256" key="1">
    <source>
        <dbReference type="SAM" id="Phobius"/>
    </source>
</evidence>
<organism evidence="2">
    <name type="scientific">Anopheles darlingi</name>
    <name type="common">Mosquito</name>
    <dbReference type="NCBI Taxonomy" id="43151"/>
    <lineage>
        <taxon>Eukaryota</taxon>
        <taxon>Metazoa</taxon>
        <taxon>Ecdysozoa</taxon>
        <taxon>Arthropoda</taxon>
        <taxon>Hexapoda</taxon>
        <taxon>Insecta</taxon>
        <taxon>Pterygota</taxon>
        <taxon>Neoptera</taxon>
        <taxon>Endopterygota</taxon>
        <taxon>Diptera</taxon>
        <taxon>Nematocera</taxon>
        <taxon>Culicoidea</taxon>
        <taxon>Culicidae</taxon>
        <taxon>Anophelinae</taxon>
        <taxon>Anopheles</taxon>
    </lineage>
</organism>
<sequence length="74" mass="8275">MHIFGSISITTIIAILLVKIYITTKRATVVNISQANASEERNENTNVETFQFTPLTLGKSFKKGGVRNTHRKPQ</sequence>